<evidence type="ECO:0000256" key="2">
    <source>
        <dbReference type="SAM" id="SignalP"/>
    </source>
</evidence>
<feature type="compositionally biased region" description="Polar residues" evidence="1">
    <location>
        <begin position="488"/>
        <end position="511"/>
    </location>
</feature>
<evidence type="ECO:0000313" key="4">
    <source>
        <dbReference type="Proteomes" id="UP001214415"/>
    </source>
</evidence>
<dbReference type="SUPFAM" id="SSF49313">
    <property type="entry name" value="Cadherin-like"/>
    <property type="match status" value="3"/>
</dbReference>
<feature type="chain" id="PRO_5041960189" evidence="2">
    <location>
        <begin position="31"/>
        <end position="1229"/>
    </location>
</feature>
<dbReference type="Gene3D" id="2.60.40.10">
    <property type="entry name" value="Immunoglobulins"/>
    <property type="match status" value="3"/>
</dbReference>
<keyword evidence="4" id="KW-1185">Reference proteome</keyword>
<proteinExistence type="predicted"/>
<feature type="compositionally biased region" description="Polar residues" evidence="1">
    <location>
        <begin position="564"/>
        <end position="575"/>
    </location>
</feature>
<gene>
    <name evidence="3" type="primary">AXL2</name>
    <name evidence="3" type="ORF">MEQU1_000719</name>
</gene>
<dbReference type="Pfam" id="PF05345">
    <property type="entry name" value="He_PIG"/>
    <property type="match status" value="1"/>
</dbReference>
<protein>
    <submittedName>
        <fullName evidence="3">Polarity establishment/cellular polarization</fullName>
    </submittedName>
</protein>
<feature type="region of interest" description="Disordered" evidence="1">
    <location>
        <begin position="564"/>
        <end position="598"/>
    </location>
</feature>
<feature type="region of interest" description="Disordered" evidence="1">
    <location>
        <begin position="887"/>
        <end position="926"/>
    </location>
</feature>
<feature type="compositionally biased region" description="Polar residues" evidence="1">
    <location>
        <begin position="447"/>
        <end position="458"/>
    </location>
</feature>
<keyword evidence="2" id="KW-0732">Signal</keyword>
<feature type="region of interest" description="Disordered" evidence="1">
    <location>
        <begin position="423"/>
        <end position="458"/>
    </location>
</feature>
<reference evidence="3" key="1">
    <citation type="submission" date="2023-03" db="EMBL/GenBank/DDBJ databases">
        <title>Mating type loci evolution in Malassezia.</title>
        <authorList>
            <person name="Coelho M.A."/>
        </authorList>
    </citation>
    <scope>NUCLEOTIDE SEQUENCE</scope>
    <source>
        <strain evidence="3">CBS 12830</strain>
    </source>
</reference>
<dbReference type="InterPro" id="IPR013783">
    <property type="entry name" value="Ig-like_fold"/>
</dbReference>
<feature type="compositionally biased region" description="Polar residues" evidence="1">
    <location>
        <begin position="896"/>
        <end position="918"/>
    </location>
</feature>
<accession>A0AAF0IYD4</accession>
<evidence type="ECO:0000256" key="1">
    <source>
        <dbReference type="SAM" id="MobiDB-lite"/>
    </source>
</evidence>
<organism evidence="3 4">
    <name type="scientific">Malassezia equina</name>
    <dbReference type="NCBI Taxonomy" id="1381935"/>
    <lineage>
        <taxon>Eukaryota</taxon>
        <taxon>Fungi</taxon>
        <taxon>Dikarya</taxon>
        <taxon>Basidiomycota</taxon>
        <taxon>Ustilaginomycotina</taxon>
        <taxon>Malasseziomycetes</taxon>
        <taxon>Malasseziales</taxon>
        <taxon>Malasseziaceae</taxon>
        <taxon>Malassezia</taxon>
    </lineage>
</organism>
<feature type="compositionally biased region" description="Basic and acidic residues" evidence="1">
    <location>
        <begin position="688"/>
        <end position="715"/>
    </location>
</feature>
<feature type="compositionally biased region" description="Polar residues" evidence="1">
    <location>
        <begin position="831"/>
        <end position="846"/>
    </location>
</feature>
<dbReference type="GO" id="GO:0005509">
    <property type="term" value="F:calcium ion binding"/>
    <property type="evidence" value="ECO:0007669"/>
    <property type="project" value="InterPro"/>
</dbReference>
<dbReference type="InterPro" id="IPR015919">
    <property type="entry name" value="Cadherin-like_sf"/>
</dbReference>
<dbReference type="EMBL" id="CP119900">
    <property type="protein sequence ID" value="WFD22057.1"/>
    <property type="molecule type" value="Genomic_DNA"/>
</dbReference>
<evidence type="ECO:0000313" key="3">
    <source>
        <dbReference type="EMBL" id="WFD22057.1"/>
    </source>
</evidence>
<feature type="region of interest" description="Disordered" evidence="1">
    <location>
        <begin position="640"/>
        <end position="874"/>
    </location>
</feature>
<dbReference type="Proteomes" id="UP001214415">
    <property type="component" value="Chromosome 1"/>
</dbReference>
<feature type="signal peptide" evidence="2">
    <location>
        <begin position="1"/>
        <end position="30"/>
    </location>
</feature>
<name>A0AAF0IYD4_9BASI</name>
<feature type="region of interest" description="Disordered" evidence="1">
    <location>
        <begin position="478"/>
        <end position="533"/>
    </location>
</feature>
<feature type="compositionally biased region" description="Polar residues" evidence="1">
    <location>
        <begin position="656"/>
        <end position="671"/>
    </location>
</feature>
<sequence length="1229" mass="132951">MYLHRATPRALLAAQIVLWSVLTQVPTASADVSVNVELADQLPPLAHVKQHYDWQFLANTFTSSTGDKLSYSIQGLPEWATFNGEQRRITGDPTKSKRGDESHVVQVTAKDGTNEATSSFRLTTITAPAPSLNVSLKDQLPQAASMGMGNMLPNKVLHMPLGWSFSVGFDGDTFVLPEDDRVYYSTYLEGAKPLPDWLVFNEEEMTYSGIAPTDAGPNGTMFNIVLIASNRANTGGPTSSFQMFLGGGIITLNDTAAALPVANVTEGDTLQYHIPQELFLLDGFARKRKQFSFALGEGAPSWLSYDPSSQNLTGTAPFDANNKDVQNTTFPLLVTAMPDWQISVNLTAANPVAEASTSSFTKSLKLIVKNSTKTNTTESVSSGGLSGSEKGAIAGSILGAAVLALLATLLFCCLKRRRTANQEDTMPDMENQDHVVTEPENPPLESVESTNPEGNYSAFTAGAAGAGLAGVGAASDKVPVSSAGAKGQETTTAHKGPTTSANYFSASSANDQPYEHEHREVPVSNDEPTDQNGVTQILPVDEPEWRRDNNQVVLTPFLSQSTWQPPMWTQMTSPMSEGPGHARSGAASPLGSSTTASPFSEDAQFTMAHEHVDDSPVPDSMPRTAHSKSIMALIKAPISSQTKEPDALQAEEPQGPNDQGASTLGHQSSEYRTAPSVPPATVTEAEPEERITEVPEKDDVPAESSSDKPPAKSLEDAPSNLPKPASFLAGFKDRSRATFQPTEETKKVGPRSNLFKEGLDRPEVKDTERDTALGLPPSISKSSKASWEDNLWYEPVSTPEGSTRPSQALSKDPPKMKQRVPTDRATFLSAFASSRKSMSRPNSQESVTREETPFDDNLWPAQAIDQQNRSRGVASRVNMPSIISKTNEKVSDESKPWSTNDVFPSNAPQLSPITTSRASPLVPGIGDPPTISTRVEPGLMTPMSEFVAPATQPMDVKRTHKVASYTPKLETVPALQKPGSIHVEPKNYGDMFEDAEEPVVDPFAAEEYPYGTVLYQQQHSRDAVTGEEKEADVETWEDFRSTEGGLATVMHFPEERDGQAPAALPRSGTMASIQMAETRSVTFSALKPPRLQLASCHPGQAISLPLMTSDASLPRHLAKAIEQASTPARYVPQIFAPSRPDLHQQWPRWLDWLAWDAENHELTGMVPPHFAEFHRLPMQLPIHILLENGAQILKESSEGVSSDDTMVHPLLARILLTILPAAPSAESNA</sequence>
<dbReference type="GO" id="GO:0016020">
    <property type="term" value="C:membrane"/>
    <property type="evidence" value="ECO:0007669"/>
    <property type="project" value="InterPro"/>
</dbReference>
<dbReference type="AlphaFoldDB" id="A0AAF0IYD4"/>
<feature type="compositionally biased region" description="Basic and acidic residues" evidence="1">
    <location>
        <begin position="757"/>
        <end position="771"/>
    </location>
</feature>
<feature type="compositionally biased region" description="Polar residues" evidence="1">
    <location>
        <begin position="799"/>
        <end position="809"/>
    </location>
</feature>